<feature type="transmembrane region" description="Helical" evidence="1">
    <location>
        <begin position="74"/>
        <end position="92"/>
    </location>
</feature>
<proteinExistence type="predicted"/>
<sequence length="144" mass="16547">MKFIKYMKYMDIILNTIISAMIGCIVGVVAIIMNPGMDILNVLISNSMVGVVVGTISSYAYYYIYEKKRLGIKAVLWTIFIIVFVIMLILALLQSRDGFPWDTLIIFIPIVECLSLGYCYATYRISLKYNEKLLHKKEQILNKK</sequence>
<evidence type="ECO:0000256" key="1">
    <source>
        <dbReference type="SAM" id="Phobius"/>
    </source>
</evidence>
<evidence type="ECO:0008006" key="4">
    <source>
        <dbReference type="Google" id="ProtNLM"/>
    </source>
</evidence>
<protein>
    <recommendedName>
        <fullName evidence="4">DUF3021 domain-containing protein</fullName>
    </recommendedName>
</protein>
<dbReference type="RefSeq" id="WP_212696233.1">
    <property type="nucleotide sequence ID" value="NZ_CP058649.1"/>
</dbReference>
<feature type="transmembrane region" description="Helical" evidence="1">
    <location>
        <begin position="39"/>
        <end position="62"/>
    </location>
</feature>
<dbReference type="AlphaFoldDB" id="A0A8J8SJH3"/>
<dbReference type="Proteomes" id="UP000683246">
    <property type="component" value="Chromosome"/>
</dbReference>
<organism evidence="2 3">
    <name type="scientific">Vallitalea pronyensis</name>
    <dbReference type="NCBI Taxonomy" id="1348613"/>
    <lineage>
        <taxon>Bacteria</taxon>
        <taxon>Bacillati</taxon>
        <taxon>Bacillota</taxon>
        <taxon>Clostridia</taxon>
        <taxon>Lachnospirales</taxon>
        <taxon>Vallitaleaceae</taxon>
        <taxon>Vallitalea</taxon>
    </lineage>
</organism>
<evidence type="ECO:0000313" key="3">
    <source>
        <dbReference type="Proteomes" id="UP000683246"/>
    </source>
</evidence>
<dbReference type="KEGG" id="vpy:HZI73_25965"/>
<keyword evidence="1" id="KW-0472">Membrane</keyword>
<keyword evidence="1" id="KW-1133">Transmembrane helix</keyword>
<gene>
    <name evidence="2" type="ORF">HZI73_25965</name>
</gene>
<reference evidence="2" key="1">
    <citation type="submission" date="2020-07" db="EMBL/GenBank/DDBJ databases">
        <title>Vallitalea pronyensis genome.</title>
        <authorList>
            <person name="Postec A."/>
        </authorList>
    </citation>
    <scope>NUCLEOTIDE SEQUENCE</scope>
    <source>
        <strain evidence="2">FatNI3</strain>
    </source>
</reference>
<dbReference type="PROSITE" id="PS51257">
    <property type="entry name" value="PROKAR_LIPOPROTEIN"/>
    <property type="match status" value="1"/>
</dbReference>
<feature type="transmembrane region" description="Helical" evidence="1">
    <location>
        <begin position="12"/>
        <end position="33"/>
    </location>
</feature>
<keyword evidence="3" id="KW-1185">Reference proteome</keyword>
<name>A0A8J8SJH3_9FIRM</name>
<feature type="transmembrane region" description="Helical" evidence="1">
    <location>
        <begin position="104"/>
        <end position="123"/>
    </location>
</feature>
<evidence type="ECO:0000313" key="2">
    <source>
        <dbReference type="EMBL" id="QUI25529.1"/>
    </source>
</evidence>
<dbReference type="EMBL" id="CP058649">
    <property type="protein sequence ID" value="QUI25529.1"/>
    <property type="molecule type" value="Genomic_DNA"/>
</dbReference>
<keyword evidence="1" id="KW-0812">Transmembrane</keyword>
<accession>A0A8J8SJH3</accession>